<evidence type="ECO:0000256" key="5">
    <source>
        <dbReference type="RuleBase" id="RU000477"/>
    </source>
</evidence>
<feature type="compositionally biased region" description="Low complexity" evidence="6">
    <location>
        <begin position="68"/>
        <end position="83"/>
    </location>
</feature>
<dbReference type="Gene3D" id="1.20.1080.10">
    <property type="entry name" value="Glycerol uptake facilitator protein"/>
    <property type="match status" value="1"/>
</dbReference>
<dbReference type="FunFam" id="1.20.1080.10:FF:000020">
    <property type="entry name" value="Entomoglyceroporin 4, isoform A"/>
    <property type="match status" value="1"/>
</dbReference>
<dbReference type="SUPFAM" id="SSF81338">
    <property type="entry name" value="Aquaporin-like"/>
    <property type="match status" value="1"/>
</dbReference>
<dbReference type="GO" id="GO:0015267">
    <property type="term" value="F:channel activity"/>
    <property type="evidence" value="ECO:0007669"/>
    <property type="project" value="InterPro"/>
</dbReference>
<dbReference type="AlphaFoldDB" id="A0AAG5D207"/>
<proteinExistence type="inferred from homology"/>
<name>A0AAG5D207_ANOAO</name>
<feature type="compositionally biased region" description="Low complexity" evidence="6">
    <location>
        <begin position="16"/>
        <end position="31"/>
    </location>
</feature>
<accession>A0AAG5D207</accession>
<sequence length="374" mass="39839">MAMQPSLGPTGRIINTEPTPAKTTTVTTKTTKTTMTATKGGTYQQRRPRRASPSVALSVDGYQCTRSIAPASSPSRKSPAHPRYLVPSTRPSTPEQQVLREQCLLLLPRVGFPFAPFTHATMNKSTLDNISVFLAELIGTGLLVMLGCMGCVSGIGHTPSHFELAINFGLIVMIIVQVFGCVSGSHLNPAVTAAAWVYELVSTKMALAYAAAQCIGAFMGYGVLKMLTPATVFGKALENEGAGFCVTQPNTAITTLQAVGVEFVATMVLVLVCCGVWDPRNAKHHDSVALKFGFTVGALAVAAGPYTGASMNPARSLGPVLWNGVYNAHWVYWVGPLSAAFLTAFAYKAVFRREVPVEQLNHEMAALNTDKSNV</sequence>
<feature type="transmembrane region" description="Helical" evidence="7">
    <location>
        <begin position="329"/>
        <end position="347"/>
    </location>
</feature>
<feature type="transmembrane region" description="Helical" evidence="7">
    <location>
        <begin position="132"/>
        <end position="158"/>
    </location>
</feature>
<organism evidence="8 9">
    <name type="scientific">Anopheles atroparvus</name>
    <name type="common">European mosquito</name>
    <dbReference type="NCBI Taxonomy" id="41427"/>
    <lineage>
        <taxon>Eukaryota</taxon>
        <taxon>Metazoa</taxon>
        <taxon>Ecdysozoa</taxon>
        <taxon>Arthropoda</taxon>
        <taxon>Hexapoda</taxon>
        <taxon>Insecta</taxon>
        <taxon>Pterygota</taxon>
        <taxon>Neoptera</taxon>
        <taxon>Endopterygota</taxon>
        <taxon>Diptera</taxon>
        <taxon>Nematocera</taxon>
        <taxon>Culicoidea</taxon>
        <taxon>Culicidae</taxon>
        <taxon>Anophelinae</taxon>
        <taxon>Anopheles</taxon>
    </lineage>
</organism>
<evidence type="ECO:0000313" key="9">
    <source>
        <dbReference type="Proteomes" id="UP000075880"/>
    </source>
</evidence>
<dbReference type="PANTHER" id="PTHR19139">
    <property type="entry name" value="AQUAPORIN TRANSPORTER"/>
    <property type="match status" value="1"/>
</dbReference>
<evidence type="ECO:0000256" key="1">
    <source>
        <dbReference type="ARBA" id="ARBA00004141"/>
    </source>
</evidence>
<evidence type="ECO:0000256" key="6">
    <source>
        <dbReference type="SAM" id="MobiDB-lite"/>
    </source>
</evidence>
<dbReference type="PANTHER" id="PTHR19139:SF270">
    <property type="entry name" value="ENTOMOGLYCEROPORIN 1-RELATED"/>
    <property type="match status" value="1"/>
</dbReference>
<keyword evidence="3 7" id="KW-1133">Transmembrane helix</keyword>
<feature type="region of interest" description="Disordered" evidence="6">
    <location>
        <begin position="1"/>
        <end position="31"/>
    </location>
</feature>
<evidence type="ECO:0000256" key="4">
    <source>
        <dbReference type="ARBA" id="ARBA00023136"/>
    </source>
</evidence>
<dbReference type="InterPro" id="IPR034294">
    <property type="entry name" value="Aquaporin_transptr"/>
</dbReference>
<evidence type="ECO:0000256" key="2">
    <source>
        <dbReference type="ARBA" id="ARBA00022692"/>
    </source>
</evidence>
<comment type="subcellular location">
    <subcellularLocation>
        <location evidence="1">Membrane</location>
        <topology evidence="1">Multi-pass membrane protein</topology>
    </subcellularLocation>
</comment>
<dbReference type="EnsemblMetazoa" id="ENSAATROPT005285">
    <property type="protein sequence ID" value="ENSAATROPP004914"/>
    <property type="gene ID" value="ENSAATROPG004247"/>
</dbReference>
<evidence type="ECO:0000313" key="8">
    <source>
        <dbReference type="EnsemblMetazoa" id="ENSAATROPP004914"/>
    </source>
</evidence>
<dbReference type="Proteomes" id="UP000075880">
    <property type="component" value="Unassembled WGS sequence"/>
</dbReference>
<keyword evidence="9" id="KW-1185">Reference proteome</keyword>
<feature type="region of interest" description="Disordered" evidence="6">
    <location>
        <begin position="68"/>
        <end position="92"/>
    </location>
</feature>
<feature type="transmembrane region" description="Helical" evidence="7">
    <location>
        <begin position="289"/>
        <end position="309"/>
    </location>
</feature>
<evidence type="ECO:0000256" key="3">
    <source>
        <dbReference type="ARBA" id="ARBA00022989"/>
    </source>
</evidence>
<feature type="transmembrane region" description="Helical" evidence="7">
    <location>
        <begin position="206"/>
        <end position="224"/>
    </location>
</feature>
<keyword evidence="5" id="KW-0813">Transport</keyword>
<comment type="similarity">
    <text evidence="5">Belongs to the MIP/aquaporin (TC 1.A.8) family.</text>
</comment>
<reference evidence="8" key="1">
    <citation type="submission" date="2024-04" db="UniProtKB">
        <authorList>
            <consortium name="EnsemblMetazoa"/>
        </authorList>
    </citation>
    <scope>IDENTIFICATION</scope>
    <source>
        <strain evidence="8">EBRO</strain>
    </source>
</reference>
<keyword evidence="4 7" id="KW-0472">Membrane</keyword>
<feature type="transmembrane region" description="Helical" evidence="7">
    <location>
        <begin position="256"/>
        <end position="277"/>
    </location>
</feature>
<dbReference type="GO" id="GO:0005886">
    <property type="term" value="C:plasma membrane"/>
    <property type="evidence" value="ECO:0007669"/>
    <property type="project" value="TreeGrafter"/>
</dbReference>
<protein>
    <recommendedName>
        <fullName evidence="10">Aquaporin</fullName>
    </recommendedName>
</protein>
<dbReference type="InterPro" id="IPR000425">
    <property type="entry name" value="MIP"/>
</dbReference>
<dbReference type="InterPro" id="IPR023271">
    <property type="entry name" value="Aquaporin-like"/>
</dbReference>
<feature type="transmembrane region" description="Helical" evidence="7">
    <location>
        <begin position="164"/>
        <end position="185"/>
    </location>
</feature>
<dbReference type="PRINTS" id="PR00783">
    <property type="entry name" value="MINTRINSICP"/>
</dbReference>
<evidence type="ECO:0008006" key="10">
    <source>
        <dbReference type="Google" id="ProtNLM"/>
    </source>
</evidence>
<evidence type="ECO:0000256" key="7">
    <source>
        <dbReference type="SAM" id="Phobius"/>
    </source>
</evidence>
<keyword evidence="2 5" id="KW-0812">Transmembrane</keyword>
<dbReference type="Pfam" id="PF00230">
    <property type="entry name" value="MIP"/>
    <property type="match status" value="1"/>
</dbReference>